<keyword evidence="1" id="KW-0808">Transferase</keyword>
<reference evidence="1" key="1">
    <citation type="journal article" date="2019" name="Sci. Rep.">
        <title>Draft genome of Tanacetum cinerariifolium, the natural source of mosquito coil.</title>
        <authorList>
            <person name="Yamashiro T."/>
            <person name="Shiraishi A."/>
            <person name="Satake H."/>
            <person name="Nakayama K."/>
        </authorList>
    </citation>
    <scope>NUCLEOTIDE SEQUENCE</scope>
</reference>
<feature type="non-terminal residue" evidence="1">
    <location>
        <position position="1"/>
    </location>
</feature>
<sequence length="152" mass="17371">CTPARIARDVFVSVGMFTFPADFVIIDYESDPRVPLILVRPFLRTARALIEVHEEEMILHDGDERLTLNMRHDTSKVSNPLSGSTTSSSHNHLLKEFAEELALITFPSRNDDLPFDIESDLREIKYLLNHDPTKEMDFILKDSIDECNLADP</sequence>
<protein>
    <submittedName>
        <fullName evidence="1">Reverse transcriptase domain-containing protein</fullName>
    </submittedName>
</protein>
<accession>A0A699UP10</accession>
<feature type="non-terminal residue" evidence="1">
    <location>
        <position position="152"/>
    </location>
</feature>
<name>A0A699UP10_TANCI</name>
<dbReference type="InterPro" id="IPR021109">
    <property type="entry name" value="Peptidase_aspartic_dom_sf"/>
</dbReference>
<dbReference type="Gene3D" id="2.40.70.10">
    <property type="entry name" value="Acid Proteases"/>
    <property type="match status" value="1"/>
</dbReference>
<dbReference type="EMBL" id="BKCJ011347311">
    <property type="protein sequence ID" value="GFD23763.1"/>
    <property type="molecule type" value="Genomic_DNA"/>
</dbReference>
<proteinExistence type="predicted"/>
<evidence type="ECO:0000313" key="1">
    <source>
        <dbReference type="EMBL" id="GFD23763.1"/>
    </source>
</evidence>
<keyword evidence="1" id="KW-0695">RNA-directed DNA polymerase</keyword>
<organism evidence="1">
    <name type="scientific">Tanacetum cinerariifolium</name>
    <name type="common">Dalmatian daisy</name>
    <name type="synonym">Chrysanthemum cinerariifolium</name>
    <dbReference type="NCBI Taxonomy" id="118510"/>
    <lineage>
        <taxon>Eukaryota</taxon>
        <taxon>Viridiplantae</taxon>
        <taxon>Streptophyta</taxon>
        <taxon>Embryophyta</taxon>
        <taxon>Tracheophyta</taxon>
        <taxon>Spermatophyta</taxon>
        <taxon>Magnoliopsida</taxon>
        <taxon>eudicotyledons</taxon>
        <taxon>Gunneridae</taxon>
        <taxon>Pentapetalae</taxon>
        <taxon>asterids</taxon>
        <taxon>campanulids</taxon>
        <taxon>Asterales</taxon>
        <taxon>Asteraceae</taxon>
        <taxon>Asteroideae</taxon>
        <taxon>Anthemideae</taxon>
        <taxon>Anthemidinae</taxon>
        <taxon>Tanacetum</taxon>
    </lineage>
</organism>
<dbReference type="AlphaFoldDB" id="A0A699UP10"/>
<dbReference type="PANTHER" id="PTHR33067:SF9">
    <property type="entry name" value="RNA-DIRECTED DNA POLYMERASE"/>
    <property type="match status" value="1"/>
</dbReference>
<gene>
    <name evidence="1" type="ORF">Tci_895732</name>
</gene>
<dbReference type="PANTHER" id="PTHR33067">
    <property type="entry name" value="RNA-DIRECTED DNA POLYMERASE-RELATED"/>
    <property type="match status" value="1"/>
</dbReference>
<keyword evidence="1" id="KW-0548">Nucleotidyltransferase</keyword>
<comment type="caution">
    <text evidence="1">The sequence shown here is derived from an EMBL/GenBank/DDBJ whole genome shotgun (WGS) entry which is preliminary data.</text>
</comment>
<dbReference type="GO" id="GO:0003964">
    <property type="term" value="F:RNA-directed DNA polymerase activity"/>
    <property type="evidence" value="ECO:0007669"/>
    <property type="project" value="UniProtKB-KW"/>
</dbReference>